<feature type="transmembrane region" description="Helical" evidence="1">
    <location>
        <begin position="12"/>
        <end position="34"/>
    </location>
</feature>
<evidence type="ECO:0000313" key="2">
    <source>
        <dbReference type="EMBL" id="SHF38021.1"/>
    </source>
</evidence>
<feature type="transmembrane region" description="Helical" evidence="1">
    <location>
        <begin position="46"/>
        <end position="65"/>
    </location>
</feature>
<sequence>MYESDSFFTLTAPQQIGLVAMSAGLMLCWGYVAWRLGAKRPLILRIVIGVAVFASFVWLSPQIYYQYYRVIIDGLPAQWVIGWPPGPRHILRLLSFQADANLSAHSQGLLGWLLLGLAAVRR</sequence>
<keyword evidence="1" id="KW-0472">Membrane</keyword>
<dbReference type="AlphaFoldDB" id="A0A1M5B649"/>
<name>A0A1M5B649_9RHOB</name>
<dbReference type="RefSeq" id="WP_073144274.1">
    <property type="nucleotide sequence ID" value="NZ_FQUV01000005.1"/>
</dbReference>
<dbReference type="EMBL" id="FQUV01000005">
    <property type="protein sequence ID" value="SHF38021.1"/>
    <property type="molecule type" value="Genomic_DNA"/>
</dbReference>
<keyword evidence="1" id="KW-1133">Transmembrane helix</keyword>
<feature type="transmembrane region" description="Helical" evidence="1">
    <location>
        <begin position="102"/>
        <end position="120"/>
    </location>
</feature>
<gene>
    <name evidence="2" type="ORF">SAMN05444273_105337</name>
</gene>
<evidence type="ECO:0000256" key="1">
    <source>
        <dbReference type="SAM" id="Phobius"/>
    </source>
</evidence>
<evidence type="ECO:0000313" key="3">
    <source>
        <dbReference type="Proteomes" id="UP000184144"/>
    </source>
</evidence>
<dbReference type="Proteomes" id="UP000184144">
    <property type="component" value="Unassembled WGS sequence"/>
</dbReference>
<accession>A0A1M5B649</accession>
<protein>
    <submittedName>
        <fullName evidence="2">Uncharacterized protein</fullName>
    </submittedName>
</protein>
<dbReference type="STRING" id="1486859.SAMN05444273_105337"/>
<reference evidence="3" key="1">
    <citation type="submission" date="2016-11" db="EMBL/GenBank/DDBJ databases">
        <authorList>
            <person name="Varghese N."/>
            <person name="Submissions S."/>
        </authorList>
    </citation>
    <scope>NUCLEOTIDE SEQUENCE [LARGE SCALE GENOMIC DNA]</scope>
    <source>
        <strain evidence="3">DSM 100566</strain>
    </source>
</reference>
<dbReference type="OrthoDB" id="7874759at2"/>
<organism evidence="2 3">
    <name type="scientific">Litoreibacter ascidiaceicola</name>
    <dbReference type="NCBI Taxonomy" id="1486859"/>
    <lineage>
        <taxon>Bacteria</taxon>
        <taxon>Pseudomonadati</taxon>
        <taxon>Pseudomonadota</taxon>
        <taxon>Alphaproteobacteria</taxon>
        <taxon>Rhodobacterales</taxon>
        <taxon>Roseobacteraceae</taxon>
        <taxon>Litoreibacter</taxon>
    </lineage>
</organism>
<keyword evidence="1" id="KW-0812">Transmembrane</keyword>
<keyword evidence="3" id="KW-1185">Reference proteome</keyword>
<proteinExistence type="predicted"/>